<evidence type="ECO:0000259" key="7">
    <source>
        <dbReference type="Pfam" id="PF13837"/>
    </source>
</evidence>
<comment type="subcellular location">
    <subcellularLocation>
        <location evidence="1">Nucleus</location>
    </subcellularLocation>
</comment>
<feature type="compositionally biased region" description="Low complexity" evidence="6">
    <location>
        <begin position="65"/>
        <end position="75"/>
    </location>
</feature>
<dbReference type="PANTHER" id="PTHR21654">
    <property type="entry name" value="FI21293P1"/>
    <property type="match status" value="1"/>
</dbReference>
<dbReference type="EMBL" id="OV121140">
    <property type="protein sequence ID" value="CAH0564235.1"/>
    <property type="molecule type" value="Genomic_DNA"/>
</dbReference>
<proteinExistence type="predicted"/>
<dbReference type="PANTHER" id="PTHR21654:SF84">
    <property type="entry name" value="SI:DKEY-66I24.7"/>
    <property type="match status" value="1"/>
</dbReference>
<evidence type="ECO:0000256" key="5">
    <source>
        <dbReference type="ARBA" id="ARBA00023242"/>
    </source>
</evidence>
<dbReference type="Gene3D" id="1.10.10.60">
    <property type="entry name" value="Homeodomain-like"/>
    <property type="match status" value="1"/>
</dbReference>
<dbReference type="Pfam" id="PF13837">
    <property type="entry name" value="Myb_DNA-bind_4"/>
    <property type="match status" value="1"/>
</dbReference>
<gene>
    <name evidence="8" type="ORF">MELIAE_LOCUS12838</name>
</gene>
<feature type="region of interest" description="Disordered" evidence="6">
    <location>
        <begin position="235"/>
        <end position="256"/>
    </location>
</feature>
<keyword evidence="5" id="KW-0539">Nucleus</keyword>
<dbReference type="GO" id="GO:0005634">
    <property type="term" value="C:nucleus"/>
    <property type="evidence" value="ECO:0007669"/>
    <property type="project" value="UniProtKB-SubCell"/>
</dbReference>
<feature type="domain" description="Myb/SANT-like DNA-binding" evidence="7">
    <location>
        <begin position="80"/>
        <end position="167"/>
    </location>
</feature>
<organism evidence="8 9">
    <name type="scientific">Brassicogethes aeneus</name>
    <name type="common">Rape pollen beetle</name>
    <name type="synonym">Meligethes aeneus</name>
    <dbReference type="NCBI Taxonomy" id="1431903"/>
    <lineage>
        <taxon>Eukaryota</taxon>
        <taxon>Metazoa</taxon>
        <taxon>Ecdysozoa</taxon>
        <taxon>Arthropoda</taxon>
        <taxon>Hexapoda</taxon>
        <taxon>Insecta</taxon>
        <taxon>Pterygota</taxon>
        <taxon>Neoptera</taxon>
        <taxon>Endopterygota</taxon>
        <taxon>Coleoptera</taxon>
        <taxon>Polyphaga</taxon>
        <taxon>Cucujiformia</taxon>
        <taxon>Nitidulidae</taxon>
        <taxon>Meligethinae</taxon>
        <taxon>Brassicogethes</taxon>
    </lineage>
</organism>
<dbReference type="Proteomes" id="UP001154078">
    <property type="component" value="Chromosome 9"/>
</dbReference>
<name>A0A9P0BJY2_BRAAE</name>
<keyword evidence="4" id="KW-0804">Transcription</keyword>
<dbReference type="GO" id="GO:0010468">
    <property type="term" value="P:regulation of gene expression"/>
    <property type="evidence" value="ECO:0007669"/>
    <property type="project" value="UniProtKB-ARBA"/>
</dbReference>
<evidence type="ECO:0000256" key="3">
    <source>
        <dbReference type="ARBA" id="ARBA00023125"/>
    </source>
</evidence>
<evidence type="ECO:0000256" key="4">
    <source>
        <dbReference type="ARBA" id="ARBA00023163"/>
    </source>
</evidence>
<reference evidence="8" key="1">
    <citation type="submission" date="2021-12" db="EMBL/GenBank/DDBJ databases">
        <authorList>
            <person name="King R."/>
        </authorList>
    </citation>
    <scope>NUCLEOTIDE SEQUENCE</scope>
</reference>
<dbReference type="AlphaFoldDB" id="A0A9P0BJY2"/>
<feature type="region of interest" description="Disordered" evidence="6">
    <location>
        <begin position="56"/>
        <end position="78"/>
    </location>
</feature>
<feature type="compositionally biased region" description="Basic and acidic residues" evidence="6">
    <location>
        <begin position="241"/>
        <end position="256"/>
    </location>
</feature>
<accession>A0A9P0BJY2</accession>
<feature type="region of interest" description="Disordered" evidence="6">
    <location>
        <begin position="193"/>
        <end position="221"/>
    </location>
</feature>
<evidence type="ECO:0000256" key="2">
    <source>
        <dbReference type="ARBA" id="ARBA00023015"/>
    </source>
</evidence>
<evidence type="ECO:0000313" key="9">
    <source>
        <dbReference type="Proteomes" id="UP001154078"/>
    </source>
</evidence>
<dbReference type="OrthoDB" id="6613329at2759"/>
<keyword evidence="2" id="KW-0805">Transcription regulation</keyword>
<protein>
    <recommendedName>
        <fullName evidence="7">Myb/SANT-like DNA-binding domain-containing protein</fullName>
    </recommendedName>
</protein>
<evidence type="ECO:0000256" key="6">
    <source>
        <dbReference type="SAM" id="MobiDB-lite"/>
    </source>
</evidence>
<evidence type="ECO:0000256" key="1">
    <source>
        <dbReference type="ARBA" id="ARBA00004123"/>
    </source>
</evidence>
<evidence type="ECO:0000313" key="8">
    <source>
        <dbReference type="EMBL" id="CAH0564235.1"/>
    </source>
</evidence>
<keyword evidence="9" id="KW-1185">Reference proteome</keyword>
<dbReference type="GO" id="GO:0003677">
    <property type="term" value="F:DNA binding"/>
    <property type="evidence" value="ECO:0007669"/>
    <property type="project" value="UniProtKB-KW"/>
</dbReference>
<dbReference type="InterPro" id="IPR044822">
    <property type="entry name" value="Myb_DNA-bind_4"/>
</dbReference>
<sequence>MELFQPYFLYFQIVIEENGDIVRSEDGNICLQQLADGRLYFVAPSKDILEMFQLNQTTPSPPKVEPSTSTPSSSTINIPRTKWPKKAIDLLIEIRIELDKEFKNTKTKQDVTWKTLSEEMKKRGFDFTSTQCNDKWRYLKQRYTSKKDNMGSRGTGEAPVYFEHFEMLDAFLGKKPNIIPVAVASSLKGDRVPLSMDNALNDDNGHDEPKSKKRKFMDTLSTSVKKNKTPISVIEEMNTSARDREKNRERRHQEEMQVRNRAIDIFSSKMDVLFSKLDKI</sequence>
<keyword evidence="3" id="KW-0238">DNA-binding</keyword>